<reference evidence="1 2" key="1">
    <citation type="journal article" date="2017" name="Int. J. Syst. Evol. Microbiol.">
        <title>Pseudokineococcus basanitobsidens sp. nov., isolated from volcanic rock.</title>
        <authorList>
            <person name="Lee D.W."/>
            <person name="Park M.Y."/>
            <person name="Kim J.J."/>
            <person name="Kim B.S."/>
        </authorList>
    </citation>
    <scope>NUCLEOTIDE SEQUENCE [LARGE SCALE GENOMIC DNA]</scope>
    <source>
        <strain evidence="1 2">DSM 103726</strain>
    </source>
</reference>
<accession>A0ABU8RK07</accession>
<dbReference type="Pfam" id="PF04456">
    <property type="entry name" value="DUF503"/>
    <property type="match status" value="1"/>
</dbReference>
<dbReference type="PANTHER" id="PTHR36441">
    <property type="entry name" value="HYPOTHETICAL CYTOSOLIC PROTEIN"/>
    <property type="match status" value="1"/>
</dbReference>
<dbReference type="SUPFAM" id="SSF103007">
    <property type="entry name" value="Hypothetical protein TT1725"/>
    <property type="match status" value="1"/>
</dbReference>
<dbReference type="RefSeq" id="WP_339574673.1">
    <property type="nucleotide sequence ID" value="NZ_JBBIAA010000007.1"/>
</dbReference>
<protein>
    <submittedName>
        <fullName evidence="1">DUF503 domain-containing protein</fullName>
    </submittedName>
</protein>
<evidence type="ECO:0000313" key="2">
    <source>
        <dbReference type="Proteomes" id="UP001387100"/>
    </source>
</evidence>
<keyword evidence="2" id="KW-1185">Reference proteome</keyword>
<comment type="caution">
    <text evidence="1">The sequence shown here is derived from an EMBL/GenBank/DDBJ whole genome shotgun (WGS) entry which is preliminary data.</text>
</comment>
<proteinExistence type="predicted"/>
<sequence>MFVAALVCDLLLPAEVGSLKGKRSVVRPLIADLRRLEVAVGETGHQDLHRRAEVSVAVVSATAGRCEEVLDAAERLVASRPEVQLLAAHRLLRSDSDD</sequence>
<name>A0ABU8RK07_9ACTN</name>
<dbReference type="Gene3D" id="3.30.70.1120">
    <property type="entry name" value="TT1725-like"/>
    <property type="match status" value="1"/>
</dbReference>
<dbReference type="Proteomes" id="UP001387100">
    <property type="component" value="Unassembled WGS sequence"/>
</dbReference>
<dbReference type="PANTHER" id="PTHR36441:SF1">
    <property type="entry name" value="DUF503 DOMAIN-CONTAINING PROTEIN"/>
    <property type="match status" value="1"/>
</dbReference>
<dbReference type="InterPro" id="IPR036746">
    <property type="entry name" value="TT1725-like_sf"/>
</dbReference>
<gene>
    <name evidence="1" type="ORF">WDZ17_08280</name>
</gene>
<organism evidence="1 2">
    <name type="scientific">Pseudokineococcus basanitobsidens</name>
    <dbReference type="NCBI Taxonomy" id="1926649"/>
    <lineage>
        <taxon>Bacteria</taxon>
        <taxon>Bacillati</taxon>
        <taxon>Actinomycetota</taxon>
        <taxon>Actinomycetes</taxon>
        <taxon>Kineosporiales</taxon>
        <taxon>Kineosporiaceae</taxon>
        <taxon>Pseudokineococcus</taxon>
    </lineage>
</organism>
<dbReference type="EMBL" id="JBBIAA010000007">
    <property type="protein sequence ID" value="MEJ5945288.1"/>
    <property type="molecule type" value="Genomic_DNA"/>
</dbReference>
<dbReference type="InterPro" id="IPR007546">
    <property type="entry name" value="DUF503"/>
</dbReference>
<evidence type="ECO:0000313" key="1">
    <source>
        <dbReference type="EMBL" id="MEJ5945288.1"/>
    </source>
</evidence>